<protein>
    <submittedName>
        <fullName evidence="1">Uncharacterized protein</fullName>
    </submittedName>
</protein>
<dbReference type="EMBL" id="CM045769">
    <property type="protein sequence ID" value="KAI7995156.1"/>
    <property type="molecule type" value="Genomic_DNA"/>
</dbReference>
<proteinExistence type="predicted"/>
<comment type="caution">
    <text evidence="1">The sequence shown here is derived from an EMBL/GenBank/DDBJ whole genome shotgun (WGS) entry which is preliminary data.</text>
</comment>
<organism evidence="1 2">
    <name type="scientific">Camellia lanceoleosa</name>
    <dbReference type="NCBI Taxonomy" id="1840588"/>
    <lineage>
        <taxon>Eukaryota</taxon>
        <taxon>Viridiplantae</taxon>
        <taxon>Streptophyta</taxon>
        <taxon>Embryophyta</taxon>
        <taxon>Tracheophyta</taxon>
        <taxon>Spermatophyta</taxon>
        <taxon>Magnoliopsida</taxon>
        <taxon>eudicotyledons</taxon>
        <taxon>Gunneridae</taxon>
        <taxon>Pentapetalae</taxon>
        <taxon>asterids</taxon>
        <taxon>Ericales</taxon>
        <taxon>Theaceae</taxon>
        <taxon>Camellia</taxon>
    </lineage>
</organism>
<sequence>MRSGNSVDVTKAQVKIIKCLVENIVVDISFNQLGGLCTLCFLEEVDHLINQNHLFKRSIILIKAWCYYESRVETGGNPESSTEVCLKIPVISKMNFVAVVKETDCFFLIVLKRTRRNRRPKPKQKQRGGGSGVEFVDYLLEKLFLLRRNQPELNNLGHYNQIASPDLG</sequence>
<gene>
    <name evidence="1" type="ORF">LOK49_LG11G00117</name>
</gene>
<evidence type="ECO:0000313" key="2">
    <source>
        <dbReference type="Proteomes" id="UP001060215"/>
    </source>
</evidence>
<reference evidence="1 2" key="1">
    <citation type="journal article" date="2022" name="Plant J.">
        <title>Chromosome-level genome of Camellia lanceoleosa provides a valuable resource for understanding genome evolution and self-incompatibility.</title>
        <authorList>
            <person name="Gong W."/>
            <person name="Xiao S."/>
            <person name="Wang L."/>
            <person name="Liao Z."/>
            <person name="Chang Y."/>
            <person name="Mo W."/>
            <person name="Hu G."/>
            <person name="Li W."/>
            <person name="Zhao G."/>
            <person name="Zhu H."/>
            <person name="Hu X."/>
            <person name="Ji K."/>
            <person name="Xiang X."/>
            <person name="Song Q."/>
            <person name="Yuan D."/>
            <person name="Jin S."/>
            <person name="Zhang L."/>
        </authorList>
    </citation>
    <scope>NUCLEOTIDE SEQUENCE [LARGE SCALE GENOMIC DNA]</scope>
    <source>
        <strain evidence="1">SQ_2022a</strain>
    </source>
</reference>
<dbReference type="Proteomes" id="UP001060215">
    <property type="component" value="Chromosome 12"/>
</dbReference>
<name>A0ACC0G244_9ERIC</name>
<keyword evidence="2" id="KW-1185">Reference proteome</keyword>
<accession>A0ACC0G244</accession>
<evidence type="ECO:0000313" key="1">
    <source>
        <dbReference type="EMBL" id="KAI7995156.1"/>
    </source>
</evidence>